<feature type="domain" description="F-box" evidence="1">
    <location>
        <begin position="111"/>
        <end position="152"/>
    </location>
</feature>
<sequence>MDTLLLHHNHRPCSATSKRPYAAVSSASDPISPMSQDRIPLDSLLESFLSLSDKTTLPLLDHAFDNLIESCNYDQNVMIERALKLGSVLLEAGKRSARKRDYLHNAVVWPLPPDLTIKVFTMLDTQSVCYAAAACSLFRKCASDPLCYASIDLITVIPKVNNMVVSTMIQRAGKALRSLKLGLMPGPTASFGSSQPCIFSTRNSTDISGFSWNDKKSRQGKESCILSRSCLSSLGSDNGAPGALLSRLHLNNIERVDNTALAAALSVCPSLLDLEIVGLHVELRQTLESVSKHCHLIERLFFESSKTGRDDSLKLSPTCSDLVQNCPNLNSLALRGFKLQDFKILALIKGFRKLKHLDFSTSYSISGAFLKKLVGGAGGNLLEVIILRDCMHLRKAEVERFISAVIAGEFKFLRHLDVSNREGLASEEDWCSRCYDPSFIPAEQLYGERPNFCLLAEFPVEGSFIEFGQMMGSDDASVPQQMSCHMSDGSCFVNISDSCYNSDLGSGNEDNHDTSVIIYEESSDEADFLSV</sequence>
<dbReference type="Proteomes" id="UP001237642">
    <property type="component" value="Unassembled WGS sequence"/>
</dbReference>
<dbReference type="Gene3D" id="1.20.1280.50">
    <property type="match status" value="1"/>
</dbReference>
<name>A0AAD8GR95_9APIA</name>
<dbReference type="PANTHER" id="PTHR38926">
    <property type="entry name" value="F-BOX DOMAIN CONTAINING PROTEIN, EXPRESSED"/>
    <property type="match status" value="1"/>
</dbReference>
<keyword evidence="3" id="KW-1185">Reference proteome</keyword>
<reference evidence="2" key="2">
    <citation type="submission" date="2023-05" db="EMBL/GenBank/DDBJ databases">
        <authorList>
            <person name="Schelkunov M.I."/>
        </authorList>
    </citation>
    <scope>NUCLEOTIDE SEQUENCE</scope>
    <source>
        <strain evidence="2">Hsosn_3</strain>
        <tissue evidence="2">Leaf</tissue>
    </source>
</reference>
<organism evidence="2 3">
    <name type="scientific">Heracleum sosnowskyi</name>
    <dbReference type="NCBI Taxonomy" id="360622"/>
    <lineage>
        <taxon>Eukaryota</taxon>
        <taxon>Viridiplantae</taxon>
        <taxon>Streptophyta</taxon>
        <taxon>Embryophyta</taxon>
        <taxon>Tracheophyta</taxon>
        <taxon>Spermatophyta</taxon>
        <taxon>Magnoliopsida</taxon>
        <taxon>eudicotyledons</taxon>
        <taxon>Gunneridae</taxon>
        <taxon>Pentapetalae</taxon>
        <taxon>asterids</taxon>
        <taxon>campanulids</taxon>
        <taxon>Apiales</taxon>
        <taxon>Apiaceae</taxon>
        <taxon>Apioideae</taxon>
        <taxon>apioid superclade</taxon>
        <taxon>Tordylieae</taxon>
        <taxon>Tordyliinae</taxon>
        <taxon>Heracleum</taxon>
    </lineage>
</organism>
<proteinExistence type="predicted"/>
<protein>
    <submittedName>
        <fullName evidence="2">F-box protein SKIP17</fullName>
    </submittedName>
</protein>
<dbReference type="InterPro" id="IPR036047">
    <property type="entry name" value="F-box-like_dom_sf"/>
</dbReference>
<dbReference type="Gene3D" id="3.80.10.10">
    <property type="entry name" value="Ribonuclease Inhibitor"/>
    <property type="match status" value="1"/>
</dbReference>
<reference evidence="2" key="1">
    <citation type="submission" date="2023-02" db="EMBL/GenBank/DDBJ databases">
        <title>Genome of toxic invasive species Heracleum sosnowskyi carries increased number of genes despite the absence of recent whole-genome duplications.</title>
        <authorList>
            <person name="Schelkunov M."/>
            <person name="Shtratnikova V."/>
            <person name="Makarenko M."/>
            <person name="Klepikova A."/>
            <person name="Omelchenko D."/>
            <person name="Novikova G."/>
            <person name="Obukhova E."/>
            <person name="Bogdanov V."/>
            <person name="Penin A."/>
            <person name="Logacheva M."/>
        </authorList>
    </citation>
    <scope>NUCLEOTIDE SEQUENCE</scope>
    <source>
        <strain evidence="2">Hsosn_3</strain>
        <tissue evidence="2">Leaf</tissue>
    </source>
</reference>
<accession>A0AAD8GR95</accession>
<dbReference type="AlphaFoldDB" id="A0AAD8GR95"/>
<evidence type="ECO:0000259" key="1">
    <source>
        <dbReference type="Pfam" id="PF12937"/>
    </source>
</evidence>
<dbReference type="InterPro" id="IPR001810">
    <property type="entry name" value="F-box_dom"/>
</dbReference>
<gene>
    <name evidence="2" type="ORF">POM88_053079</name>
</gene>
<dbReference type="EMBL" id="JAUIZM010000015">
    <property type="protein sequence ID" value="KAK1352648.1"/>
    <property type="molecule type" value="Genomic_DNA"/>
</dbReference>
<dbReference type="SUPFAM" id="SSF52047">
    <property type="entry name" value="RNI-like"/>
    <property type="match status" value="1"/>
</dbReference>
<evidence type="ECO:0000313" key="2">
    <source>
        <dbReference type="EMBL" id="KAK1352648.1"/>
    </source>
</evidence>
<evidence type="ECO:0000313" key="3">
    <source>
        <dbReference type="Proteomes" id="UP001237642"/>
    </source>
</evidence>
<dbReference type="Pfam" id="PF12937">
    <property type="entry name" value="F-box-like"/>
    <property type="match status" value="1"/>
</dbReference>
<dbReference type="PANTHER" id="PTHR38926:SF2">
    <property type="entry name" value="F-BOX_LRR-REPEAT PROTEIN 21-RELATED"/>
    <property type="match status" value="1"/>
</dbReference>
<dbReference type="InterPro" id="IPR032675">
    <property type="entry name" value="LRR_dom_sf"/>
</dbReference>
<dbReference type="SUPFAM" id="SSF81383">
    <property type="entry name" value="F-box domain"/>
    <property type="match status" value="1"/>
</dbReference>
<comment type="caution">
    <text evidence="2">The sequence shown here is derived from an EMBL/GenBank/DDBJ whole genome shotgun (WGS) entry which is preliminary data.</text>
</comment>